<name>A0ABZ1WCP0_9ACTN</name>
<protein>
    <submittedName>
        <fullName evidence="2">Uncharacterized protein</fullName>
    </submittedName>
</protein>
<proteinExistence type="predicted"/>
<sequence>MSRDETSGLRAALLRLGRLPGYVRQPDLARRSGEQGHTYKKGWEVRFTARTEDEIAEIRGLVVAAGFTPARPFFKGHQLIQPVYGMAVVQAYLAARQTVEENAARAARGRRADGTPEAGPETARADGSRAGTARAGAASTRSAGTRNADTDSAGTAGTDGARSDTARTVAAASAAASAAAAAAASAAAAAASAQRARRRAVEGFPAQVERTTAADRMDCSDRARKTGPAGSAPQGAGRTAADRTAADRTAIDRTVADRTAKDRPTAGRSGTGTRVGAAEAGLSC</sequence>
<feature type="compositionally biased region" description="Low complexity" evidence="1">
    <location>
        <begin position="128"/>
        <end position="146"/>
    </location>
</feature>
<dbReference type="RefSeq" id="WP_329495169.1">
    <property type="nucleotide sequence ID" value="NZ_CP108460.1"/>
</dbReference>
<evidence type="ECO:0000313" key="3">
    <source>
        <dbReference type="Proteomes" id="UP001432014"/>
    </source>
</evidence>
<reference evidence="2 3" key="1">
    <citation type="submission" date="2022-10" db="EMBL/GenBank/DDBJ databases">
        <title>The complete genomes of actinobacterial strains from the NBC collection.</title>
        <authorList>
            <person name="Joergensen T.S."/>
            <person name="Alvarez Arevalo M."/>
            <person name="Sterndorff E.B."/>
            <person name="Faurdal D."/>
            <person name="Vuksanovic O."/>
            <person name="Mourched A.-S."/>
            <person name="Charusanti P."/>
            <person name="Shaw S."/>
            <person name="Blin K."/>
            <person name="Weber T."/>
        </authorList>
    </citation>
    <scope>NUCLEOTIDE SEQUENCE [LARGE SCALE GENOMIC DNA]</scope>
    <source>
        <strain evidence="2 3">NBC_01247</strain>
    </source>
</reference>
<evidence type="ECO:0000256" key="1">
    <source>
        <dbReference type="SAM" id="MobiDB-lite"/>
    </source>
</evidence>
<feature type="region of interest" description="Disordered" evidence="1">
    <location>
        <begin position="104"/>
        <end position="163"/>
    </location>
</feature>
<accession>A0ABZ1WCP0</accession>
<feature type="region of interest" description="Disordered" evidence="1">
    <location>
        <begin position="202"/>
        <end position="284"/>
    </location>
</feature>
<gene>
    <name evidence="2" type="ORF">OG469_25800</name>
</gene>
<dbReference type="Proteomes" id="UP001432014">
    <property type="component" value="Chromosome"/>
</dbReference>
<organism evidence="2 3">
    <name type="scientific">Kitasatospora herbaricolor</name>
    <dbReference type="NCBI Taxonomy" id="68217"/>
    <lineage>
        <taxon>Bacteria</taxon>
        <taxon>Bacillati</taxon>
        <taxon>Actinomycetota</taxon>
        <taxon>Actinomycetes</taxon>
        <taxon>Kitasatosporales</taxon>
        <taxon>Streptomycetaceae</taxon>
        <taxon>Kitasatospora</taxon>
    </lineage>
</organism>
<dbReference type="EMBL" id="CP108482">
    <property type="protein sequence ID" value="WUS58627.1"/>
    <property type="molecule type" value="Genomic_DNA"/>
</dbReference>
<keyword evidence="3" id="KW-1185">Reference proteome</keyword>
<evidence type="ECO:0000313" key="2">
    <source>
        <dbReference type="EMBL" id="WUS58627.1"/>
    </source>
</evidence>
<feature type="compositionally biased region" description="Basic and acidic residues" evidence="1">
    <location>
        <begin position="212"/>
        <end position="224"/>
    </location>
</feature>
<feature type="compositionally biased region" description="Basic and acidic residues" evidence="1">
    <location>
        <begin position="240"/>
        <end position="265"/>
    </location>
</feature>